<accession>A0ABN9A1N5</accession>
<evidence type="ECO:0000256" key="1">
    <source>
        <dbReference type="SAM" id="Phobius"/>
    </source>
</evidence>
<feature type="transmembrane region" description="Helical" evidence="1">
    <location>
        <begin position="67"/>
        <end position="85"/>
    </location>
</feature>
<dbReference type="EMBL" id="OX460343">
    <property type="protein sequence ID" value="CAI9180152.1"/>
    <property type="molecule type" value="Genomic_DNA"/>
</dbReference>
<reference evidence="2" key="1">
    <citation type="submission" date="2023-04" db="EMBL/GenBank/DDBJ databases">
        <authorList>
            <consortium name="ELIXIR-Norway"/>
        </authorList>
    </citation>
    <scope>NUCLEOTIDE SEQUENCE [LARGE SCALE GENOMIC DNA]</scope>
</reference>
<evidence type="ECO:0000313" key="3">
    <source>
        <dbReference type="Proteomes" id="UP001176941"/>
    </source>
</evidence>
<proteinExistence type="predicted"/>
<keyword evidence="1" id="KW-0472">Membrane</keyword>
<organism evidence="2 3">
    <name type="scientific">Rangifer tarandus platyrhynchus</name>
    <name type="common">Svalbard reindeer</name>
    <dbReference type="NCBI Taxonomy" id="3082113"/>
    <lineage>
        <taxon>Eukaryota</taxon>
        <taxon>Metazoa</taxon>
        <taxon>Chordata</taxon>
        <taxon>Craniata</taxon>
        <taxon>Vertebrata</taxon>
        <taxon>Euteleostomi</taxon>
        <taxon>Mammalia</taxon>
        <taxon>Eutheria</taxon>
        <taxon>Laurasiatheria</taxon>
        <taxon>Artiodactyla</taxon>
        <taxon>Ruminantia</taxon>
        <taxon>Pecora</taxon>
        <taxon>Cervidae</taxon>
        <taxon>Odocoileinae</taxon>
        <taxon>Rangifer</taxon>
    </lineage>
</organism>
<name>A0ABN9A1N5_RANTA</name>
<keyword evidence="3" id="KW-1185">Reference proteome</keyword>
<protein>
    <submittedName>
        <fullName evidence="2">Uncharacterized protein</fullName>
    </submittedName>
</protein>
<keyword evidence="1" id="KW-0812">Transmembrane</keyword>
<gene>
    <name evidence="2" type="ORF">MRATA1EN1_LOCUS29114</name>
</gene>
<evidence type="ECO:0000313" key="2">
    <source>
        <dbReference type="EMBL" id="CAI9180152.1"/>
    </source>
</evidence>
<keyword evidence="1" id="KW-1133">Transmembrane helix</keyword>
<sequence>MEKKKKKRGRESVVINEARGKFSLESIVGVLWCFPSPLHTRGKEKDVSQFTSSLMRQTLRGLLRRPAMYYITVGVTVHSIIYVPGDLRTISFDNQGQSGLGFDWFLTHTKERLMEALSRGQC</sequence>
<dbReference type="Proteomes" id="UP001176941">
    <property type="component" value="Chromosome X"/>
</dbReference>